<dbReference type="CDD" id="cd00531">
    <property type="entry name" value="NTF2_like"/>
    <property type="match status" value="1"/>
</dbReference>
<protein>
    <submittedName>
        <fullName evidence="2">3-phenylpropionate/cinnamic acid dioxygenase small subunit</fullName>
    </submittedName>
</protein>
<dbReference type="InterPro" id="IPR032710">
    <property type="entry name" value="NTF2-like_dom_sf"/>
</dbReference>
<dbReference type="Proteomes" id="UP000292564">
    <property type="component" value="Unassembled WGS sequence"/>
</dbReference>
<dbReference type="Pfam" id="PF13577">
    <property type="entry name" value="SnoaL_4"/>
    <property type="match status" value="1"/>
</dbReference>
<evidence type="ECO:0000313" key="3">
    <source>
        <dbReference type="Proteomes" id="UP000292564"/>
    </source>
</evidence>
<accession>A0A4Q7ZMH0</accession>
<dbReference type="OrthoDB" id="9130903at2"/>
<keyword evidence="3" id="KW-1185">Reference proteome</keyword>
<evidence type="ECO:0000313" key="2">
    <source>
        <dbReference type="EMBL" id="RZU51613.1"/>
    </source>
</evidence>
<dbReference type="InterPro" id="IPR037401">
    <property type="entry name" value="SnoaL-like"/>
</dbReference>
<keyword evidence="2" id="KW-0560">Oxidoreductase</keyword>
<reference evidence="2 3" key="1">
    <citation type="submission" date="2019-02" db="EMBL/GenBank/DDBJ databases">
        <title>Sequencing the genomes of 1000 actinobacteria strains.</title>
        <authorList>
            <person name="Klenk H.-P."/>
        </authorList>
    </citation>
    <scope>NUCLEOTIDE SEQUENCE [LARGE SCALE GENOMIC DNA]</scope>
    <source>
        <strain evidence="2 3">DSM 45162</strain>
    </source>
</reference>
<comment type="caution">
    <text evidence="2">The sequence shown here is derived from an EMBL/GenBank/DDBJ whole genome shotgun (WGS) entry which is preliminary data.</text>
</comment>
<dbReference type="GO" id="GO:0051213">
    <property type="term" value="F:dioxygenase activity"/>
    <property type="evidence" value="ECO:0007669"/>
    <property type="project" value="UniProtKB-KW"/>
</dbReference>
<sequence length="145" mass="16519">MTRNALDTPAPDQLYAQIQQFYALHMGLLDDGAVDAWASFFTPDAVFEDNTTPEPLRGREAIRATVRTRVEHLRAERRQFRHWFGMVDVAVQPDGELHTRMYALAMSTVVDGPLRIHGHVVCRDRLIPRGGSWTVHNRRVEVDGV</sequence>
<keyword evidence="2" id="KW-0223">Dioxygenase</keyword>
<proteinExistence type="predicted"/>
<dbReference type="Gene3D" id="3.10.450.50">
    <property type="match status" value="1"/>
</dbReference>
<dbReference type="EMBL" id="SHKY01000001">
    <property type="protein sequence ID" value="RZU51613.1"/>
    <property type="molecule type" value="Genomic_DNA"/>
</dbReference>
<gene>
    <name evidence="2" type="ORF">EV385_3446</name>
</gene>
<feature type="domain" description="SnoaL-like" evidence="1">
    <location>
        <begin position="15"/>
        <end position="139"/>
    </location>
</feature>
<name>A0A4Q7ZMH0_9ACTN</name>
<dbReference type="SUPFAM" id="SSF54427">
    <property type="entry name" value="NTF2-like"/>
    <property type="match status" value="1"/>
</dbReference>
<evidence type="ECO:0000259" key="1">
    <source>
        <dbReference type="Pfam" id="PF13577"/>
    </source>
</evidence>
<dbReference type="RefSeq" id="WP_130510357.1">
    <property type="nucleotide sequence ID" value="NZ_SHKY01000001.1"/>
</dbReference>
<organism evidence="2 3">
    <name type="scientific">Krasilnikovia cinnamomea</name>
    <dbReference type="NCBI Taxonomy" id="349313"/>
    <lineage>
        <taxon>Bacteria</taxon>
        <taxon>Bacillati</taxon>
        <taxon>Actinomycetota</taxon>
        <taxon>Actinomycetes</taxon>
        <taxon>Micromonosporales</taxon>
        <taxon>Micromonosporaceae</taxon>
        <taxon>Krasilnikovia</taxon>
    </lineage>
</organism>
<dbReference type="AlphaFoldDB" id="A0A4Q7ZMH0"/>